<comment type="caution">
    <text evidence="1">The sequence shown here is derived from an EMBL/GenBank/DDBJ whole genome shotgun (WGS) entry which is preliminary data.</text>
</comment>
<dbReference type="AlphaFoldDB" id="X1NQK3"/>
<organism evidence="1">
    <name type="scientific">marine sediment metagenome</name>
    <dbReference type="NCBI Taxonomy" id="412755"/>
    <lineage>
        <taxon>unclassified sequences</taxon>
        <taxon>metagenomes</taxon>
        <taxon>ecological metagenomes</taxon>
    </lineage>
</organism>
<reference evidence="1" key="1">
    <citation type="journal article" date="2014" name="Front. Microbiol.">
        <title>High frequency of phylogenetically diverse reductive dehalogenase-homologous genes in deep subseafloor sedimentary metagenomes.</title>
        <authorList>
            <person name="Kawai M."/>
            <person name="Futagami T."/>
            <person name="Toyoda A."/>
            <person name="Takaki Y."/>
            <person name="Nishi S."/>
            <person name="Hori S."/>
            <person name="Arai W."/>
            <person name="Tsubouchi T."/>
            <person name="Morono Y."/>
            <person name="Uchiyama I."/>
            <person name="Ito T."/>
            <person name="Fujiyama A."/>
            <person name="Inagaki F."/>
            <person name="Takami H."/>
        </authorList>
    </citation>
    <scope>NUCLEOTIDE SEQUENCE</scope>
    <source>
        <strain evidence="1">Expedition CK06-06</strain>
    </source>
</reference>
<dbReference type="EMBL" id="BARV01026959">
    <property type="protein sequence ID" value="GAI45893.1"/>
    <property type="molecule type" value="Genomic_DNA"/>
</dbReference>
<proteinExistence type="predicted"/>
<sequence>MLSEIYLMNERDSVLNYILRNALASRNLSVLEGVAFKIGRRKFILDFYLKEQKLGIITINWKRTIPTNKLLQLEDMIVALELEKLVLICNSISSNAKDFLSRREIPIQIIRLSDIINKASSVEDFILPCS</sequence>
<gene>
    <name evidence="1" type="ORF">S06H3_43458</name>
</gene>
<name>X1NQK3_9ZZZZ</name>
<protein>
    <recommendedName>
        <fullName evidence="2">Restriction endonuclease type IV Mrr domain-containing protein</fullName>
    </recommendedName>
</protein>
<accession>X1NQK3</accession>
<evidence type="ECO:0008006" key="2">
    <source>
        <dbReference type="Google" id="ProtNLM"/>
    </source>
</evidence>
<evidence type="ECO:0000313" key="1">
    <source>
        <dbReference type="EMBL" id="GAI45893.1"/>
    </source>
</evidence>